<keyword evidence="8" id="KW-1185">Reference proteome</keyword>
<protein>
    <submittedName>
        <fullName evidence="7">Transcriptional regulator of acetoin/glycerol metabolism</fullName>
    </submittedName>
</protein>
<dbReference type="EMBL" id="FNAQ01000014">
    <property type="protein sequence ID" value="SDE51131.1"/>
    <property type="molecule type" value="Genomic_DNA"/>
</dbReference>
<dbReference type="PROSITE" id="PS00676">
    <property type="entry name" value="SIGMA54_INTERACT_2"/>
    <property type="match status" value="1"/>
</dbReference>
<dbReference type="Pfam" id="PF01590">
    <property type="entry name" value="GAF"/>
    <property type="match status" value="1"/>
</dbReference>
<evidence type="ECO:0000256" key="2">
    <source>
        <dbReference type="ARBA" id="ARBA00022840"/>
    </source>
</evidence>
<dbReference type="PANTHER" id="PTHR32071:SF77">
    <property type="entry name" value="TRANSCRIPTIONAL REGULATORY PROTEIN"/>
    <property type="match status" value="1"/>
</dbReference>
<evidence type="ECO:0000256" key="5">
    <source>
        <dbReference type="ARBA" id="ARBA00023163"/>
    </source>
</evidence>
<dbReference type="Gene3D" id="3.40.50.300">
    <property type="entry name" value="P-loop containing nucleotide triphosphate hydrolases"/>
    <property type="match status" value="1"/>
</dbReference>
<dbReference type="GO" id="GO:0005524">
    <property type="term" value="F:ATP binding"/>
    <property type="evidence" value="ECO:0007669"/>
    <property type="project" value="UniProtKB-KW"/>
</dbReference>
<dbReference type="GO" id="GO:0006355">
    <property type="term" value="P:regulation of DNA-templated transcription"/>
    <property type="evidence" value="ECO:0007669"/>
    <property type="project" value="InterPro"/>
</dbReference>
<dbReference type="InterPro" id="IPR025943">
    <property type="entry name" value="Sigma_54_int_dom_ATP-bd_2"/>
</dbReference>
<dbReference type="STRING" id="57664.SAMN05661003_1141"/>
<dbReference type="InterPro" id="IPR025662">
    <property type="entry name" value="Sigma_54_int_dom_ATP-bd_1"/>
</dbReference>
<keyword evidence="1" id="KW-0547">Nucleotide-binding</keyword>
<keyword evidence="4" id="KW-0238">DNA-binding</keyword>
<dbReference type="Gene3D" id="3.30.450.20">
    <property type="entry name" value="PAS domain"/>
    <property type="match status" value="1"/>
</dbReference>
<dbReference type="SMART" id="SM00382">
    <property type="entry name" value="AAA"/>
    <property type="match status" value="1"/>
</dbReference>
<dbReference type="OrthoDB" id="9814761at2"/>
<accession>A0A1G7DHZ9</accession>
<dbReference type="InterPro" id="IPR002078">
    <property type="entry name" value="Sigma_54_int"/>
</dbReference>
<dbReference type="PANTHER" id="PTHR32071">
    <property type="entry name" value="TRANSCRIPTIONAL REGULATORY PROTEIN"/>
    <property type="match status" value="1"/>
</dbReference>
<evidence type="ECO:0000256" key="3">
    <source>
        <dbReference type="ARBA" id="ARBA00023015"/>
    </source>
</evidence>
<organism evidence="7 8">
    <name type="scientific">Desulfuromonas thiophila</name>
    <dbReference type="NCBI Taxonomy" id="57664"/>
    <lineage>
        <taxon>Bacteria</taxon>
        <taxon>Pseudomonadati</taxon>
        <taxon>Thermodesulfobacteriota</taxon>
        <taxon>Desulfuromonadia</taxon>
        <taxon>Desulfuromonadales</taxon>
        <taxon>Desulfuromonadaceae</taxon>
        <taxon>Desulfuromonas</taxon>
    </lineage>
</organism>
<feature type="domain" description="Sigma-54 factor interaction" evidence="6">
    <location>
        <begin position="340"/>
        <end position="566"/>
    </location>
</feature>
<dbReference type="Proteomes" id="UP000243205">
    <property type="component" value="Unassembled WGS sequence"/>
</dbReference>
<dbReference type="SUPFAM" id="SSF46689">
    <property type="entry name" value="Homeodomain-like"/>
    <property type="match status" value="1"/>
</dbReference>
<dbReference type="RefSeq" id="WP_092079523.1">
    <property type="nucleotide sequence ID" value="NZ_FNAQ01000014.1"/>
</dbReference>
<evidence type="ECO:0000256" key="1">
    <source>
        <dbReference type="ARBA" id="ARBA00022741"/>
    </source>
</evidence>
<dbReference type="GO" id="GO:0043565">
    <property type="term" value="F:sequence-specific DNA binding"/>
    <property type="evidence" value="ECO:0007669"/>
    <property type="project" value="InterPro"/>
</dbReference>
<dbReference type="PRINTS" id="PR01590">
    <property type="entry name" value="HTHFIS"/>
</dbReference>
<dbReference type="InterPro" id="IPR029016">
    <property type="entry name" value="GAF-like_dom_sf"/>
</dbReference>
<dbReference type="Gene3D" id="3.30.450.40">
    <property type="match status" value="1"/>
</dbReference>
<evidence type="ECO:0000256" key="4">
    <source>
        <dbReference type="ARBA" id="ARBA00023125"/>
    </source>
</evidence>
<dbReference type="Gene3D" id="1.10.10.60">
    <property type="entry name" value="Homeodomain-like"/>
    <property type="match status" value="1"/>
</dbReference>
<dbReference type="SUPFAM" id="SSF52540">
    <property type="entry name" value="P-loop containing nucleoside triphosphate hydrolases"/>
    <property type="match status" value="1"/>
</dbReference>
<dbReference type="FunFam" id="3.40.50.300:FF:000006">
    <property type="entry name" value="DNA-binding transcriptional regulator NtrC"/>
    <property type="match status" value="1"/>
</dbReference>
<dbReference type="InterPro" id="IPR002197">
    <property type="entry name" value="HTH_Fis"/>
</dbReference>
<dbReference type="Pfam" id="PF00158">
    <property type="entry name" value="Sigma54_activat"/>
    <property type="match status" value="1"/>
</dbReference>
<dbReference type="Pfam" id="PF25601">
    <property type="entry name" value="AAA_lid_14"/>
    <property type="match status" value="1"/>
</dbReference>
<dbReference type="InterPro" id="IPR035965">
    <property type="entry name" value="PAS-like_dom_sf"/>
</dbReference>
<dbReference type="SUPFAM" id="SSF55785">
    <property type="entry name" value="PYP-like sensor domain (PAS domain)"/>
    <property type="match status" value="1"/>
</dbReference>
<keyword evidence="2" id="KW-0067">ATP-binding</keyword>
<dbReference type="Pfam" id="PF02954">
    <property type="entry name" value="HTH_8"/>
    <property type="match status" value="1"/>
</dbReference>
<name>A0A1G7DHZ9_9BACT</name>
<dbReference type="InterPro" id="IPR027417">
    <property type="entry name" value="P-loop_NTPase"/>
</dbReference>
<sequence>MTRLRRDRKEILEIKSRFLAGQPLPKGILPDPIRRSWQRCREKNLDIARHPNEISRVSQGAVDRFLERSKELFIYAEPVMSELQEQISATHSAVVLCDANGVVLHASGDPAFIDKTHHLNLQPGGIWTEEAIGTNAIGTALVERVPVSVHSSEHFLIANQQISCSAAPIFDAYEKIVGVLDVSSDCGVDHRHTLALVCMSAQIIENQIFASSCKGSILLHFHLRPEFIGTLYGGIVAISPSGKLLACNRFARAILGLESSSLIGQDIHALFTFSPAQFASHLNDLTAQAIRIQLHNGSTLFGRFQFAAESAWSTISSADKQQKVKSVSDASRETKHLDALNHGDPVLEMAIKKAKKIINYDIPLIIQGESGSGKEMFAKAFHEESLRRNKPFVALNCAAIPENLIESELFGYCDGAFTGARKTGYAGKIKQADGGTLFLDEIGDMPLNLQVRLLRVLQERSVTPLGGTKSLVVDLRIVCATNKRLFDEVKAGRFREDLYYRLNGLVIELPPLRKRQDKLRLAQKILEQDRKHVPVEFSNQVLNLFVQHNWPGNIRQMVNVIRTALALSDGNNQIRLEHLPDDFLQQSENKTELANSEKSATCCLKTQGDFLIHQTLRQENGNMSAAASKLGISRSTLYRKMKALGNVIN</sequence>
<evidence type="ECO:0000313" key="8">
    <source>
        <dbReference type="Proteomes" id="UP000243205"/>
    </source>
</evidence>
<dbReference type="CDD" id="cd00009">
    <property type="entry name" value="AAA"/>
    <property type="match status" value="1"/>
</dbReference>
<dbReference type="InterPro" id="IPR003593">
    <property type="entry name" value="AAA+_ATPase"/>
</dbReference>
<dbReference type="PROSITE" id="PS00675">
    <property type="entry name" value="SIGMA54_INTERACT_1"/>
    <property type="match status" value="1"/>
</dbReference>
<dbReference type="InterPro" id="IPR058031">
    <property type="entry name" value="AAA_lid_NorR"/>
</dbReference>
<proteinExistence type="predicted"/>
<evidence type="ECO:0000259" key="6">
    <source>
        <dbReference type="PROSITE" id="PS50045"/>
    </source>
</evidence>
<gene>
    <name evidence="7" type="ORF">SAMN05661003_1141</name>
</gene>
<evidence type="ECO:0000313" key="7">
    <source>
        <dbReference type="EMBL" id="SDE51131.1"/>
    </source>
</evidence>
<dbReference type="PROSITE" id="PS50045">
    <property type="entry name" value="SIGMA54_INTERACT_4"/>
    <property type="match status" value="1"/>
</dbReference>
<dbReference type="AlphaFoldDB" id="A0A1G7DHZ9"/>
<keyword evidence="5" id="KW-0804">Transcription</keyword>
<reference evidence="8" key="1">
    <citation type="submission" date="2016-10" db="EMBL/GenBank/DDBJ databases">
        <authorList>
            <person name="Varghese N."/>
            <person name="Submissions S."/>
        </authorList>
    </citation>
    <scope>NUCLEOTIDE SEQUENCE [LARGE SCALE GENOMIC DNA]</scope>
    <source>
        <strain evidence="8">DSM 8987</strain>
    </source>
</reference>
<dbReference type="InterPro" id="IPR003018">
    <property type="entry name" value="GAF"/>
</dbReference>
<dbReference type="InterPro" id="IPR009057">
    <property type="entry name" value="Homeodomain-like_sf"/>
</dbReference>
<dbReference type="Gene3D" id="1.10.8.60">
    <property type="match status" value="1"/>
</dbReference>
<keyword evidence="3" id="KW-0805">Transcription regulation</keyword>